<evidence type="ECO:0000256" key="1">
    <source>
        <dbReference type="SAM" id="SignalP"/>
    </source>
</evidence>
<sequence>MSLIVDALVFVTVGTVIDLAWTGLDSAQQHRLAAPQVQVVQPPIDHRDAATWTGPMVSTASQACQAGGSLLTNPILGSWGSSHHVHSVYTSPQDKTQASVHPDTPQLPTVPILASQDGPQRMKLNSSLGLPPPNASNIANSHHTIFSTSTIPFGLGCMDPPPIFSSIVVELASMQVKGPCQPSDGCN</sequence>
<evidence type="ECO:0000313" key="2">
    <source>
        <dbReference type="EMBL" id="KDQ64326.1"/>
    </source>
</evidence>
<gene>
    <name evidence="2" type="ORF">JAAARDRAFT_187670</name>
</gene>
<dbReference type="EMBL" id="KL197709">
    <property type="protein sequence ID" value="KDQ64326.1"/>
    <property type="molecule type" value="Genomic_DNA"/>
</dbReference>
<dbReference type="HOGENOM" id="CLU_1447886_0_0_1"/>
<dbReference type="Proteomes" id="UP000027265">
    <property type="component" value="Unassembled WGS sequence"/>
</dbReference>
<organism evidence="2 3">
    <name type="scientific">Jaapia argillacea MUCL 33604</name>
    <dbReference type="NCBI Taxonomy" id="933084"/>
    <lineage>
        <taxon>Eukaryota</taxon>
        <taxon>Fungi</taxon>
        <taxon>Dikarya</taxon>
        <taxon>Basidiomycota</taxon>
        <taxon>Agaricomycotina</taxon>
        <taxon>Agaricomycetes</taxon>
        <taxon>Agaricomycetidae</taxon>
        <taxon>Jaapiales</taxon>
        <taxon>Jaapiaceae</taxon>
        <taxon>Jaapia</taxon>
    </lineage>
</organism>
<dbReference type="AlphaFoldDB" id="A0A067QNV8"/>
<dbReference type="InParanoid" id="A0A067QNV8"/>
<feature type="chain" id="PRO_5001644197" evidence="1">
    <location>
        <begin position="23"/>
        <end position="187"/>
    </location>
</feature>
<keyword evidence="1" id="KW-0732">Signal</keyword>
<proteinExistence type="predicted"/>
<reference evidence="3" key="1">
    <citation type="journal article" date="2014" name="Proc. Natl. Acad. Sci. U.S.A.">
        <title>Extensive sampling of basidiomycete genomes demonstrates inadequacy of the white-rot/brown-rot paradigm for wood decay fungi.</title>
        <authorList>
            <person name="Riley R."/>
            <person name="Salamov A.A."/>
            <person name="Brown D.W."/>
            <person name="Nagy L.G."/>
            <person name="Floudas D."/>
            <person name="Held B.W."/>
            <person name="Levasseur A."/>
            <person name="Lombard V."/>
            <person name="Morin E."/>
            <person name="Otillar R."/>
            <person name="Lindquist E.A."/>
            <person name="Sun H."/>
            <person name="LaButti K.M."/>
            <person name="Schmutz J."/>
            <person name="Jabbour D."/>
            <person name="Luo H."/>
            <person name="Baker S.E."/>
            <person name="Pisabarro A.G."/>
            <person name="Walton J.D."/>
            <person name="Blanchette R.A."/>
            <person name="Henrissat B."/>
            <person name="Martin F."/>
            <person name="Cullen D."/>
            <person name="Hibbett D.S."/>
            <person name="Grigoriev I.V."/>
        </authorList>
    </citation>
    <scope>NUCLEOTIDE SEQUENCE [LARGE SCALE GENOMIC DNA]</scope>
    <source>
        <strain evidence="3">MUCL 33604</strain>
    </source>
</reference>
<feature type="signal peptide" evidence="1">
    <location>
        <begin position="1"/>
        <end position="22"/>
    </location>
</feature>
<name>A0A067QNV8_9AGAM</name>
<keyword evidence="3" id="KW-1185">Reference proteome</keyword>
<accession>A0A067QNV8</accession>
<evidence type="ECO:0000313" key="3">
    <source>
        <dbReference type="Proteomes" id="UP000027265"/>
    </source>
</evidence>
<protein>
    <submittedName>
        <fullName evidence="2">Uncharacterized protein</fullName>
    </submittedName>
</protein>